<comment type="caution">
    <text evidence="2">The sequence shown here is derived from an EMBL/GenBank/DDBJ whole genome shotgun (WGS) entry which is preliminary data.</text>
</comment>
<protein>
    <recommendedName>
        <fullName evidence="4">DUF2325 domain-containing protein</fullName>
    </recommendedName>
</protein>
<gene>
    <name evidence="2" type="ORF">CAL29_15900</name>
</gene>
<dbReference type="Pfam" id="PF10087">
    <property type="entry name" value="DUF2325"/>
    <property type="match status" value="1"/>
</dbReference>
<sequence>MRLRAAVMVKETALAWARDELDAVRAAVPGLPRRLALARRVVELEARVRELMRAQSPAYAGLTTEAGRTRGADTLVRRRTRQDSPAVETAAPRVPDLHEKVVLWISRDQATDWTERAIDKMGARVVQSDGSDASALDAGLADADLVVCQTGCVSHRAWWRVQDYCTRTGKQCVLVDRPDALRALFESSAHGSQTEALPEQAPGR</sequence>
<dbReference type="EMBL" id="NEVM01000002">
    <property type="protein sequence ID" value="OZI35120.1"/>
    <property type="molecule type" value="Genomic_DNA"/>
</dbReference>
<evidence type="ECO:0000256" key="1">
    <source>
        <dbReference type="ARBA" id="ARBA00007189"/>
    </source>
</evidence>
<keyword evidence="3" id="KW-1185">Reference proteome</keyword>
<dbReference type="InterPro" id="IPR016772">
    <property type="entry name" value="UCP020408"/>
</dbReference>
<evidence type="ECO:0008006" key="4">
    <source>
        <dbReference type="Google" id="ProtNLM"/>
    </source>
</evidence>
<reference evidence="3" key="1">
    <citation type="submission" date="2017-05" db="EMBL/GenBank/DDBJ databases">
        <title>Complete and WGS of Bordetella genogroups.</title>
        <authorList>
            <person name="Spilker T."/>
            <person name="Lipuma J."/>
        </authorList>
    </citation>
    <scope>NUCLEOTIDE SEQUENCE [LARGE SCALE GENOMIC DNA]</scope>
    <source>
        <strain evidence="3">AU16122</strain>
    </source>
</reference>
<evidence type="ECO:0000313" key="2">
    <source>
        <dbReference type="EMBL" id="OZI35120.1"/>
    </source>
</evidence>
<dbReference type="AlphaFoldDB" id="A0A261SE91"/>
<evidence type="ECO:0000313" key="3">
    <source>
        <dbReference type="Proteomes" id="UP000216020"/>
    </source>
</evidence>
<accession>A0A261SE91</accession>
<organism evidence="2 3">
    <name type="scientific">Bordetella genomosp. 10</name>
    <dbReference type="NCBI Taxonomy" id="1416804"/>
    <lineage>
        <taxon>Bacteria</taxon>
        <taxon>Pseudomonadati</taxon>
        <taxon>Pseudomonadota</taxon>
        <taxon>Betaproteobacteria</taxon>
        <taxon>Burkholderiales</taxon>
        <taxon>Alcaligenaceae</taxon>
        <taxon>Bordetella</taxon>
    </lineage>
</organism>
<proteinExistence type="inferred from homology"/>
<dbReference type="OrthoDB" id="5296275at2"/>
<comment type="similarity">
    <text evidence="1">Belongs to the UPF0751 family.</text>
</comment>
<dbReference type="Proteomes" id="UP000216020">
    <property type="component" value="Unassembled WGS sequence"/>
</dbReference>
<name>A0A261SE91_9BORD</name>